<keyword evidence="7" id="KW-0325">Glycoprotein</keyword>
<dbReference type="PANTHER" id="PTHR31468">
    <property type="entry name" value="1,3-BETA-GLUCANOSYLTRANSFERASE GAS1"/>
    <property type="match status" value="1"/>
</dbReference>
<comment type="caution">
    <text evidence="10">The sequence shown here is derived from an EMBL/GenBank/DDBJ whole genome shotgun (WGS) entry which is preliminary data.</text>
</comment>
<dbReference type="EMBL" id="LFIV01000004">
    <property type="protein sequence ID" value="KZL78053.1"/>
    <property type="molecule type" value="Genomic_DNA"/>
</dbReference>
<evidence type="ECO:0000313" key="10">
    <source>
        <dbReference type="EMBL" id="KZL78053.1"/>
    </source>
</evidence>
<reference evidence="10 11" key="1">
    <citation type="submission" date="2015-06" db="EMBL/GenBank/DDBJ databases">
        <title>Survival trade-offs in plant roots during colonization by closely related pathogenic and mutualistic fungi.</title>
        <authorList>
            <person name="Hacquard S."/>
            <person name="Kracher B."/>
            <person name="Hiruma K."/>
            <person name="Weinman A."/>
            <person name="Muench P."/>
            <person name="Garrido Oter R."/>
            <person name="Ver Loren van Themaat E."/>
            <person name="Dallerey J.-F."/>
            <person name="Damm U."/>
            <person name="Henrissat B."/>
            <person name="Lespinet O."/>
            <person name="Thon M."/>
            <person name="Kemen E."/>
            <person name="McHardy A.C."/>
            <person name="Schulze-Lefert P."/>
            <person name="O'Connell R.J."/>
        </authorList>
    </citation>
    <scope>NUCLEOTIDE SEQUENCE [LARGE SCALE GENOMIC DNA]</scope>
    <source>
        <strain evidence="10 11">0861</strain>
    </source>
</reference>
<dbReference type="Pfam" id="PF03198">
    <property type="entry name" value="Glyco_hydro_72"/>
    <property type="match status" value="1"/>
</dbReference>
<keyword evidence="5" id="KW-0732">Signal</keyword>
<evidence type="ECO:0000256" key="8">
    <source>
        <dbReference type="ARBA" id="ARBA00023288"/>
    </source>
</evidence>
<evidence type="ECO:0000313" key="11">
    <source>
        <dbReference type="Proteomes" id="UP000076552"/>
    </source>
</evidence>
<organism evidence="10 11">
    <name type="scientific">Colletotrichum tofieldiae</name>
    <dbReference type="NCBI Taxonomy" id="708197"/>
    <lineage>
        <taxon>Eukaryota</taxon>
        <taxon>Fungi</taxon>
        <taxon>Dikarya</taxon>
        <taxon>Ascomycota</taxon>
        <taxon>Pezizomycotina</taxon>
        <taxon>Sordariomycetes</taxon>
        <taxon>Hypocreomycetidae</taxon>
        <taxon>Glomerellales</taxon>
        <taxon>Glomerellaceae</taxon>
        <taxon>Colletotrichum</taxon>
        <taxon>Colletotrichum spaethianum species complex</taxon>
    </lineage>
</organism>
<gene>
    <name evidence="10" type="ORF">CT0861_05858</name>
</gene>
<dbReference type="GO" id="GO:0031505">
    <property type="term" value="P:fungal-type cell wall organization"/>
    <property type="evidence" value="ECO:0007669"/>
    <property type="project" value="TreeGrafter"/>
</dbReference>
<evidence type="ECO:0000256" key="3">
    <source>
        <dbReference type="ARBA" id="ARBA00022622"/>
    </source>
</evidence>
<dbReference type="InterPro" id="IPR004886">
    <property type="entry name" value="Glucanosyltransferase"/>
</dbReference>
<protein>
    <recommendedName>
        <fullName evidence="9">1,3-beta-glucanosyltransferase</fullName>
        <ecNumber evidence="9">2.4.1.-</ecNumber>
    </recommendedName>
</protein>
<dbReference type="Gene3D" id="3.20.20.80">
    <property type="entry name" value="Glycosidases"/>
    <property type="match status" value="1"/>
</dbReference>
<dbReference type="InterPro" id="IPR017853">
    <property type="entry name" value="GH"/>
</dbReference>
<evidence type="ECO:0000256" key="2">
    <source>
        <dbReference type="ARBA" id="ARBA00007528"/>
    </source>
</evidence>
<dbReference type="PANTHER" id="PTHR31468:SF5">
    <property type="entry name" value="1,3-BETA-GLUCANOSYLTRANSFERASE GAS5"/>
    <property type="match status" value="1"/>
</dbReference>
<evidence type="ECO:0000256" key="9">
    <source>
        <dbReference type="RuleBase" id="RU361209"/>
    </source>
</evidence>
<comment type="function">
    <text evidence="9">Splits internally a 1,3-beta-glucan molecule and transfers the newly generated reducing end (the donor) to the non-reducing end of another 1,3-beta-glucan molecule (the acceptor) forming a 1,3-beta linkage, resulting in the elongation of 1,3-beta-glucan chains in the cell wall.</text>
</comment>
<keyword evidence="6 9" id="KW-0472">Membrane</keyword>
<dbReference type="GO" id="GO:0071970">
    <property type="term" value="P:fungal-type cell wall (1-&gt;3)-beta-D-glucan biosynthetic process"/>
    <property type="evidence" value="ECO:0007669"/>
    <property type="project" value="TreeGrafter"/>
</dbReference>
<sequence length="380" mass="42374">MVRGVVYQRHSRNNDMTSDCQDPLADEAVQDLKLSMPLLKDLGVNTLFICIGFLNTIDTTKSHDEAMRILADAEIYVLACLSSTQNSINRHAPFESYTPTLLQNYFAVVDCLAAYSNTLGIIVANEVINTLASTKGASVIRAVTRDVKRYMSLSAEIRDQRVLPVGLSSAKILNIFRDEFKYFTGGDRSEALDFFCFGDYSWVGEASMGISAYDRTLEWFAEAHLPVFFSEYGAKIDGQVRPFQETLAIYSPEMSRVYSGACVYEFFDGVSRYGLVQKDLGGKLNPLKDFQNLKKNLALSPPPDTIDDWASSEFIATRRPGLPPQSHTWKGEAALPECPLDWAEIQSQVEDADWVTVGRETANTTAGELADLVEDRFNIK</sequence>
<dbReference type="GO" id="GO:0005886">
    <property type="term" value="C:plasma membrane"/>
    <property type="evidence" value="ECO:0007669"/>
    <property type="project" value="UniProtKB-SubCell"/>
</dbReference>
<evidence type="ECO:0000256" key="1">
    <source>
        <dbReference type="ARBA" id="ARBA00004609"/>
    </source>
</evidence>
<dbReference type="SUPFAM" id="SSF51445">
    <property type="entry name" value="(Trans)glycosidases"/>
    <property type="match status" value="1"/>
</dbReference>
<dbReference type="EC" id="2.4.1.-" evidence="9"/>
<comment type="subcellular location">
    <subcellularLocation>
        <location evidence="1 9">Cell membrane</location>
        <topology evidence="1 9">Lipid-anchor</topology>
        <topology evidence="1 9">GPI-anchor</topology>
    </subcellularLocation>
</comment>
<accession>A0A166YU14</accession>
<keyword evidence="11" id="KW-1185">Reference proteome</keyword>
<keyword evidence="4 9" id="KW-0808">Transferase</keyword>
<evidence type="ECO:0000256" key="5">
    <source>
        <dbReference type="ARBA" id="ARBA00022729"/>
    </source>
</evidence>
<keyword evidence="8 9" id="KW-0449">Lipoprotein</keyword>
<keyword evidence="3 9" id="KW-0336">GPI-anchor</keyword>
<dbReference type="GO" id="GO:0042124">
    <property type="term" value="F:1,3-beta-glucanosyltransferase activity"/>
    <property type="evidence" value="ECO:0007669"/>
    <property type="project" value="TreeGrafter"/>
</dbReference>
<evidence type="ECO:0000256" key="4">
    <source>
        <dbReference type="ARBA" id="ARBA00022679"/>
    </source>
</evidence>
<name>A0A166YU14_9PEZI</name>
<dbReference type="GO" id="GO:0098552">
    <property type="term" value="C:side of membrane"/>
    <property type="evidence" value="ECO:0007669"/>
    <property type="project" value="UniProtKB-KW"/>
</dbReference>
<dbReference type="AlphaFoldDB" id="A0A166YU14"/>
<evidence type="ECO:0000256" key="7">
    <source>
        <dbReference type="ARBA" id="ARBA00023180"/>
    </source>
</evidence>
<proteinExistence type="inferred from homology"/>
<comment type="similarity">
    <text evidence="2 9">Belongs to the glycosyl hydrolase 72 family.</text>
</comment>
<dbReference type="Proteomes" id="UP000076552">
    <property type="component" value="Unassembled WGS sequence"/>
</dbReference>
<evidence type="ECO:0000256" key="6">
    <source>
        <dbReference type="ARBA" id="ARBA00023136"/>
    </source>
</evidence>